<dbReference type="Gene3D" id="3.40.50.2000">
    <property type="entry name" value="Glycogen Phosphorylase B"/>
    <property type="match status" value="2"/>
</dbReference>
<sequence>MRVLHLNSGLLFGGGLERIIVDLMLKNRATENYLCIINNQWDEKCLEGIDRERILLCNRKIGGKNPILTLSIIYKIYKFIKRNNINIIHCHNSFALKFGYVLKRIIGVKVILTVHDTNAYYKELNRYPVDKYIAISKSVYNIISEYVSTQKIGLIYNGVDLGHYSNQIKDLDKKKTRVNISCVARIMPEKKGQDILIKALNVLKTKYNYNEFKCTFAGAIHDPKSMDHLNELIRKLNLKDNIEFVGNVENIEKVYGDTDIFVLPSRYEGFGLVVVEALASGCSVIVSKLDGPLEIIKEDEEHGLHFEKENYKELAYKLNKLINDPIYYNQYKNNKKTQEYLKREYSLENMIERYNKVYRAL</sequence>
<keyword evidence="3" id="KW-0328">Glycosyltransferase</keyword>
<proteinExistence type="predicted"/>
<feature type="domain" description="Glycosyl transferase family 1" evidence="1">
    <location>
        <begin position="167"/>
        <end position="337"/>
    </location>
</feature>
<keyword evidence="3" id="KW-0808">Transferase</keyword>
<dbReference type="Proteomes" id="UP001218246">
    <property type="component" value="Unassembled WGS sequence"/>
</dbReference>
<dbReference type="SUPFAM" id="SSF53756">
    <property type="entry name" value="UDP-Glycosyltransferase/glycogen phosphorylase"/>
    <property type="match status" value="1"/>
</dbReference>
<accession>A0ABT6H830</accession>
<evidence type="ECO:0000313" key="4">
    <source>
        <dbReference type="Proteomes" id="UP001218246"/>
    </source>
</evidence>
<dbReference type="GO" id="GO:0016757">
    <property type="term" value="F:glycosyltransferase activity"/>
    <property type="evidence" value="ECO:0007669"/>
    <property type="project" value="UniProtKB-KW"/>
</dbReference>
<evidence type="ECO:0000259" key="1">
    <source>
        <dbReference type="Pfam" id="PF00534"/>
    </source>
</evidence>
<name>A0ABT6H830_9BACI</name>
<evidence type="ECO:0000313" key="3">
    <source>
        <dbReference type="EMBL" id="MDG5755490.1"/>
    </source>
</evidence>
<dbReference type="PANTHER" id="PTHR12526">
    <property type="entry name" value="GLYCOSYLTRANSFERASE"/>
    <property type="match status" value="1"/>
</dbReference>
<comment type="caution">
    <text evidence="3">The sequence shown here is derived from an EMBL/GenBank/DDBJ whole genome shotgun (WGS) entry which is preliminary data.</text>
</comment>
<dbReference type="EC" id="2.4.-.-" evidence="3"/>
<dbReference type="PANTHER" id="PTHR12526:SF630">
    <property type="entry name" value="GLYCOSYLTRANSFERASE"/>
    <property type="match status" value="1"/>
</dbReference>
<dbReference type="CDD" id="cd03801">
    <property type="entry name" value="GT4_PimA-like"/>
    <property type="match status" value="1"/>
</dbReference>
<dbReference type="RefSeq" id="WP_278018674.1">
    <property type="nucleotide sequence ID" value="NZ_JARRRY010000030.1"/>
</dbReference>
<dbReference type="Pfam" id="PF00534">
    <property type="entry name" value="Glycos_transf_1"/>
    <property type="match status" value="1"/>
</dbReference>
<keyword evidence="4" id="KW-1185">Reference proteome</keyword>
<reference evidence="3 4" key="1">
    <citation type="submission" date="2023-04" db="EMBL/GenBank/DDBJ databases">
        <title>Ectobacillus antri isolated from activated sludge.</title>
        <authorList>
            <person name="Yan P."/>
            <person name="Liu X."/>
        </authorList>
    </citation>
    <scope>NUCLEOTIDE SEQUENCE [LARGE SCALE GENOMIC DNA]</scope>
    <source>
        <strain evidence="3 4">C18H</strain>
    </source>
</reference>
<dbReference type="Pfam" id="PF13439">
    <property type="entry name" value="Glyco_transf_4"/>
    <property type="match status" value="1"/>
</dbReference>
<evidence type="ECO:0000259" key="2">
    <source>
        <dbReference type="Pfam" id="PF13439"/>
    </source>
</evidence>
<organism evidence="3 4">
    <name type="scientific">Ectobacillus antri</name>
    <dbReference type="NCBI Taxonomy" id="2486280"/>
    <lineage>
        <taxon>Bacteria</taxon>
        <taxon>Bacillati</taxon>
        <taxon>Bacillota</taxon>
        <taxon>Bacilli</taxon>
        <taxon>Bacillales</taxon>
        <taxon>Bacillaceae</taxon>
        <taxon>Ectobacillus</taxon>
    </lineage>
</organism>
<dbReference type="InterPro" id="IPR028098">
    <property type="entry name" value="Glyco_trans_4-like_N"/>
</dbReference>
<feature type="domain" description="Glycosyltransferase subfamily 4-like N-terminal" evidence="2">
    <location>
        <begin position="14"/>
        <end position="161"/>
    </location>
</feature>
<dbReference type="InterPro" id="IPR001296">
    <property type="entry name" value="Glyco_trans_1"/>
</dbReference>
<dbReference type="EMBL" id="JARULN010000030">
    <property type="protein sequence ID" value="MDG5755490.1"/>
    <property type="molecule type" value="Genomic_DNA"/>
</dbReference>
<protein>
    <submittedName>
        <fullName evidence="3">Glycosyltransferase family 4 protein</fullName>
        <ecNumber evidence="3">2.4.-.-</ecNumber>
    </submittedName>
</protein>
<gene>
    <name evidence="3" type="ORF">P6P90_16465</name>
</gene>